<evidence type="ECO:0000256" key="5">
    <source>
        <dbReference type="ARBA" id="ARBA00047517"/>
    </source>
</evidence>
<dbReference type="InterPro" id="IPR015424">
    <property type="entry name" value="PyrdxlP-dep_Trfase"/>
</dbReference>
<comment type="caution">
    <text evidence="7">The sequence shown here is derived from an EMBL/GenBank/DDBJ whole genome shotgun (WGS) entry which is preliminary data.</text>
</comment>
<keyword evidence="4" id="KW-0456">Lyase</keyword>
<evidence type="ECO:0000256" key="4">
    <source>
        <dbReference type="ARBA" id="ARBA00023239"/>
    </source>
</evidence>
<evidence type="ECO:0000256" key="6">
    <source>
        <dbReference type="RuleBase" id="RU362118"/>
    </source>
</evidence>
<dbReference type="PANTHER" id="PTHR43500:SF1">
    <property type="entry name" value="CYSTATHIONINE BETA-LYASE-RELATED"/>
    <property type="match status" value="1"/>
</dbReference>
<keyword evidence="7" id="KW-0808">Transferase</keyword>
<protein>
    <submittedName>
        <fullName evidence="7">PLP-dependent transferase</fullName>
    </submittedName>
</protein>
<keyword evidence="3 6" id="KW-0663">Pyridoxal phosphate</keyword>
<evidence type="ECO:0000256" key="3">
    <source>
        <dbReference type="ARBA" id="ARBA00022898"/>
    </source>
</evidence>
<dbReference type="Pfam" id="PF01053">
    <property type="entry name" value="Cys_Met_Meta_PP"/>
    <property type="match status" value="1"/>
</dbReference>
<evidence type="ECO:0000313" key="7">
    <source>
        <dbReference type="EMBL" id="GAA0745422.1"/>
    </source>
</evidence>
<evidence type="ECO:0000256" key="1">
    <source>
        <dbReference type="ARBA" id="ARBA00001933"/>
    </source>
</evidence>
<comment type="cofactor">
    <cofactor evidence="1 6">
        <name>pyridoxal 5'-phosphate</name>
        <dbReference type="ChEBI" id="CHEBI:597326"/>
    </cofactor>
</comment>
<comment type="catalytic activity">
    <reaction evidence="5">
        <text>L,L-cystathionine + H2O = L-homocysteine + pyruvate + NH4(+)</text>
        <dbReference type="Rhea" id="RHEA:13965"/>
        <dbReference type="ChEBI" id="CHEBI:15361"/>
        <dbReference type="ChEBI" id="CHEBI:15377"/>
        <dbReference type="ChEBI" id="CHEBI:28938"/>
        <dbReference type="ChEBI" id="CHEBI:58161"/>
        <dbReference type="ChEBI" id="CHEBI:58199"/>
    </reaction>
</comment>
<sequence>MSDTSEGSTPTPQRNDTLATELIHHPYKPPADFESPAVPVFKGSTVYFPTVAALRERTWADKSGYTYGLHGTPTSFTLESRLASLEGAKHVILAPSGLSALTIVDMALLQQGDAMLLPDNVYNPSKDFARNELARWGISQRLYDPMQPASLAAQLDREVKLVWLEAAGSVTLEFPDLRALVRTVREKAPQAVIALDNTWGAGIAFNAFDLGEGLGVDVTIHALTKYPSGGGDVLMGSIACRDDALNDKLTWTHSRLGIGVGMNDVELVLRALPNLPLRYAAQDASARRIAEWAQAQPQVARVLHPALPGSPGHAHWASHCKAAAGLLTLEINAQYTPAQVDAFVDGLRYFHIGWSWGGPVSLAVPYQAKGMRKLATPYQGTLVRLCIGLEATDDLIADLAQGLARLAETAAPAADPALTATAG</sequence>
<dbReference type="PANTHER" id="PTHR43500">
    <property type="entry name" value="CYSTATHIONINE BETA-LYASE-RELATED"/>
    <property type="match status" value="1"/>
</dbReference>
<evidence type="ECO:0000313" key="8">
    <source>
        <dbReference type="Proteomes" id="UP001500279"/>
    </source>
</evidence>
<evidence type="ECO:0000256" key="2">
    <source>
        <dbReference type="ARBA" id="ARBA00009077"/>
    </source>
</evidence>
<dbReference type="InterPro" id="IPR000277">
    <property type="entry name" value="Cys/Met-Metab_PyrdxlP-dep_enz"/>
</dbReference>
<dbReference type="Proteomes" id="UP001500279">
    <property type="component" value="Unassembled WGS sequence"/>
</dbReference>
<accession>A0ABN1JRX4</accession>
<dbReference type="InterPro" id="IPR015421">
    <property type="entry name" value="PyrdxlP-dep_Trfase_major"/>
</dbReference>
<comment type="similarity">
    <text evidence="2 6">Belongs to the trans-sulfuration enzymes family.</text>
</comment>
<dbReference type="Gene3D" id="3.90.1150.10">
    <property type="entry name" value="Aspartate Aminotransferase, domain 1"/>
    <property type="match status" value="1"/>
</dbReference>
<dbReference type="PIRSF" id="PIRSF001434">
    <property type="entry name" value="CGS"/>
    <property type="match status" value="1"/>
</dbReference>
<reference evidence="7 8" key="1">
    <citation type="journal article" date="2019" name="Int. J. Syst. Evol. Microbiol.">
        <title>The Global Catalogue of Microorganisms (GCM) 10K type strain sequencing project: providing services to taxonomists for standard genome sequencing and annotation.</title>
        <authorList>
            <consortium name="The Broad Institute Genomics Platform"/>
            <consortium name="The Broad Institute Genome Sequencing Center for Infectious Disease"/>
            <person name="Wu L."/>
            <person name="Ma J."/>
        </authorList>
    </citation>
    <scope>NUCLEOTIDE SEQUENCE [LARGE SCALE GENOMIC DNA]</scope>
    <source>
        <strain evidence="7 8">JCM 15503</strain>
    </source>
</reference>
<dbReference type="InterPro" id="IPR006233">
    <property type="entry name" value="Cys_b_lyase_bac"/>
</dbReference>
<dbReference type="RefSeq" id="WP_141287384.1">
    <property type="nucleotide sequence ID" value="NZ_BAAAEW010000006.1"/>
</dbReference>
<gene>
    <name evidence="7" type="ORF">GCM10009107_11780</name>
</gene>
<dbReference type="GO" id="GO:0016740">
    <property type="term" value="F:transferase activity"/>
    <property type="evidence" value="ECO:0007669"/>
    <property type="project" value="UniProtKB-KW"/>
</dbReference>
<dbReference type="InterPro" id="IPR015422">
    <property type="entry name" value="PyrdxlP-dep_Trfase_small"/>
</dbReference>
<dbReference type="SUPFAM" id="SSF53383">
    <property type="entry name" value="PLP-dependent transferases"/>
    <property type="match status" value="1"/>
</dbReference>
<proteinExistence type="inferred from homology"/>
<organism evidence="7 8">
    <name type="scientific">Ideonella azotifigens</name>
    <dbReference type="NCBI Taxonomy" id="513160"/>
    <lineage>
        <taxon>Bacteria</taxon>
        <taxon>Pseudomonadati</taxon>
        <taxon>Pseudomonadota</taxon>
        <taxon>Betaproteobacteria</taxon>
        <taxon>Burkholderiales</taxon>
        <taxon>Sphaerotilaceae</taxon>
        <taxon>Ideonella</taxon>
    </lineage>
</organism>
<keyword evidence="8" id="KW-1185">Reference proteome</keyword>
<name>A0ABN1JRX4_9BURK</name>
<dbReference type="Gene3D" id="3.40.640.10">
    <property type="entry name" value="Type I PLP-dependent aspartate aminotransferase-like (Major domain)"/>
    <property type="match status" value="1"/>
</dbReference>
<dbReference type="EMBL" id="BAAAEW010000006">
    <property type="protein sequence ID" value="GAA0745422.1"/>
    <property type="molecule type" value="Genomic_DNA"/>
</dbReference>